<protein>
    <submittedName>
        <fullName evidence="2">Uncharacterized protein</fullName>
    </submittedName>
</protein>
<evidence type="ECO:0000313" key="3">
    <source>
        <dbReference type="Proteomes" id="UP000054558"/>
    </source>
</evidence>
<keyword evidence="3" id="KW-1185">Reference proteome</keyword>
<dbReference type="EMBL" id="DF237115">
    <property type="protein sequence ID" value="GAQ83889.1"/>
    <property type="molecule type" value="Genomic_DNA"/>
</dbReference>
<sequence>MNCTQAILLFGFWYGYRCDFRAEASGTFDVVRCCSTSIFADGHLDTSKRPGQASRLRKKEEDHPPEEEWQQLHNKEQHSCPDIQLTRFQRVVSVPEIVLPYRNAQHLLEGIRDVLGERTTSIRVTISILKHKTPFVLS</sequence>
<proteinExistence type="predicted"/>
<organism evidence="2 3">
    <name type="scientific">Klebsormidium nitens</name>
    <name type="common">Green alga</name>
    <name type="synonym">Ulothrix nitens</name>
    <dbReference type="NCBI Taxonomy" id="105231"/>
    <lineage>
        <taxon>Eukaryota</taxon>
        <taxon>Viridiplantae</taxon>
        <taxon>Streptophyta</taxon>
        <taxon>Klebsormidiophyceae</taxon>
        <taxon>Klebsormidiales</taxon>
        <taxon>Klebsormidiaceae</taxon>
        <taxon>Klebsormidium</taxon>
    </lineage>
</organism>
<dbReference type="Proteomes" id="UP000054558">
    <property type="component" value="Unassembled WGS sequence"/>
</dbReference>
<name>A0A1Y1I3A1_KLENI</name>
<gene>
    <name evidence="2" type="ORF">KFL_001660240</name>
</gene>
<evidence type="ECO:0000256" key="1">
    <source>
        <dbReference type="SAM" id="MobiDB-lite"/>
    </source>
</evidence>
<accession>A0A1Y1I3A1</accession>
<reference evidence="2 3" key="1">
    <citation type="journal article" date="2014" name="Nat. Commun.">
        <title>Klebsormidium flaccidum genome reveals primary factors for plant terrestrial adaptation.</title>
        <authorList>
            <person name="Hori K."/>
            <person name="Maruyama F."/>
            <person name="Fujisawa T."/>
            <person name="Togashi T."/>
            <person name="Yamamoto N."/>
            <person name="Seo M."/>
            <person name="Sato S."/>
            <person name="Yamada T."/>
            <person name="Mori H."/>
            <person name="Tajima N."/>
            <person name="Moriyama T."/>
            <person name="Ikeuchi M."/>
            <person name="Watanabe M."/>
            <person name="Wada H."/>
            <person name="Kobayashi K."/>
            <person name="Saito M."/>
            <person name="Masuda T."/>
            <person name="Sasaki-Sekimoto Y."/>
            <person name="Mashiguchi K."/>
            <person name="Awai K."/>
            <person name="Shimojima M."/>
            <person name="Masuda S."/>
            <person name="Iwai M."/>
            <person name="Nobusawa T."/>
            <person name="Narise T."/>
            <person name="Kondo S."/>
            <person name="Saito H."/>
            <person name="Sato R."/>
            <person name="Murakawa M."/>
            <person name="Ihara Y."/>
            <person name="Oshima-Yamada Y."/>
            <person name="Ohtaka K."/>
            <person name="Satoh M."/>
            <person name="Sonobe K."/>
            <person name="Ishii M."/>
            <person name="Ohtani R."/>
            <person name="Kanamori-Sato M."/>
            <person name="Honoki R."/>
            <person name="Miyazaki D."/>
            <person name="Mochizuki H."/>
            <person name="Umetsu J."/>
            <person name="Higashi K."/>
            <person name="Shibata D."/>
            <person name="Kamiya Y."/>
            <person name="Sato N."/>
            <person name="Nakamura Y."/>
            <person name="Tabata S."/>
            <person name="Ida S."/>
            <person name="Kurokawa K."/>
            <person name="Ohta H."/>
        </authorList>
    </citation>
    <scope>NUCLEOTIDE SEQUENCE [LARGE SCALE GENOMIC DNA]</scope>
    <source>
        <strain evidence="2 3">NIES-2285</strain>
    </source>
</reference>
<dbReference type="AlphaFoldDB" id="A0A1Y1I3A1"/>
<feature type="region of interest" description="Disordered" evidence="1">
    <location>
        <begin position="41"/>
        <end position="77"/>
    </location>
</feature>
<evidence type="ECO:0000313" key="2">
    <source>
        <dbReference type="EMBL" id="GAQ83889.1"/>
    </source>
</evidence>